<evidence type="ECO:0000256" key="6">
    <source>
        <dbReference type="ARBA" id="ARBA00022892"/>
    </source>
</evidence>
<feature type="compositionally biased region" description="Acidic residues" evidence="12">
    <location>
        <begin position="141"/>
        <end position="153"/>
    </location>
</feature>
<evidence type="ECO:0000256" key="8">
    <source>
        <dbReference type="ARBA" id="ARBA00023034"/>
    </source>
</evidence>
<feature type="domain" description="Clathrin/coatomer adaptor adaptin-like N-terminal" evidence="13">
    <location>
        <begin position="683"/>
        <end position="1153"/>
    </location>
</feature>
<organism evidence="16 17">
    <name type="scientific">Agaricus bisporus var. burnettii</name>
    <dbReference type="NCBI Taxonomy" id="192524"/>
    <lineage>
        <taxon>Eukaryota</taxon>
        <taxon>Fungi</taxon>
        <taxon>Dikarya</taxon>
        <taxon>Basidiomycota</taxon>
        <taxon>Agaricomycotina</taxon>
        <taxon>Agaricomycetes</taxon>
        <taxon>Agaricomycetidae</taxon>
        <taxon>Agaricales</taxon>
        <taxon>Agaricineae</taxon>
        <taxon>Agaricaceae</taxon>
        <taxon>Agaricus</taxon>
    </lineage>
</organism>
<dbReference type="InterPro" id="IPR011710">
    <property type="entry name" value="Coatomer_bsu_C"/>
</dbReference>
<keyword evidence="8" id="KW-0333">Golgi apparatus</keyword>
<keyword evidence="9" id="KW-0472">Membrane</keyword>
<dbReference type="GO" id="GO:0006891">
    <property type="term" value="P:intra-Golgi vesicle-mediated transport"/>
    <property type="evidence" value="ECO:0007669"/>
    <property type="project" value="TreeGrafter"/>
</dbReference>
<gene>
    <name evidence="16" type="ORF">Agabi119p4_8771</name>
</gene>
<keyword evidence="7" id="KW-0653">Protein transport</keyword>
<name>A0A8H7C4T4_AGABI</name>
<keyword evidence="3" id="KW-0813">Transport</keyword>
<feature type="compositionally biased region" description="Basic and acidic residues" evidence="12">
    <location>
        <begin position="168"/>
        <end position="185"/>
    </location>
</feature>
<dbReference type="GO" id="GO:0006886">
    <property type="term" value="P:intracellular protein transport"/>
    <property type="evidence" value="ECO:0007669"/>
    <property type="project" value="InterPro"/>
</dbReference>
<feature type="compositionally biased region" description="Acidic residues" evidence="12">
    <location>
        <begin position="41"/>
        <end position="56"/>
    </location>
</feature>
<dbReference type="GO" id="GO:0005198">
    <property type="term" value="F:structural molecule activity"/>
    <property type="evidence" value="ECO:0007669"/>
    <property type="project" value="InterPro"/>
</dbReference>
<evidence type="ECO:0000256" key="2">
    <source>
        <dbReference type="ARBA" id="ARBA00004347"/>
    </source>
</evidence>
<evidence type="ECO:0000256" key="10">
    <source>
        <dbReference type="ARBA" id="ARBA00023329"/>
    </source>
</evidence>
<evidence type="ECO:0000259" key="13">
    <source>
        <dbReference type="Pfam" id="PF01602"/>
    </source>
</evidence>
<feature type="domain" description="Coatomer beta subunit C-terminal" evidence="14">
    <location>
        <begin position="1350"/>
        <end position="1484"/>
    </location>
</feature>
<feature type="compositionally biased region" description="Polar residues" evidence="12">
    <location>
        <begin position="96"/>
        <end position="108"/>
    </location>
</feature>
<keyword evidence="6" id="KW-0931">ER-Golgi transport</keyword>
<dbReference type="InterPro" id="IPR002553">
    <property type="entry name" value="Clathrin/coatomer_adapt-like_N"/>
</dbReference>
<dbReference type="InterPro" id="IPR013933">
    <property type="entry name" value="CRC_Rsc7/Swp82"/>
</dbReference>
<keyword evidence="4" id="KW-0963">Cytoplasm</keyword>
<evidence type="ECO:0000256" key="3">
    <source>
        <dbReference type="ARBA" id="ARBA00022448"/>
    </source>
</evidence>
<evidence type="ECO:0000256" key="5">
    <source>
        <dbReference type="ARBA" id="ARBA00022737"/>
    </source>
</evidence>
<evidence type="ECO:0000256" key="9">
    <source>
        <dbReference type="ARBA" id="ARBA00023136"/>
    </source>
</evidence>
<evidence type="ECO:0000313" key="17">
    <source>
        <dbReference type="Proteomes" id="UP000629468"/>
    </source>
</evidence>
<dbReference type="GO" id="GO:0006888">
    <property type="term" value="P:endoplasmic reticulum to Golgi vesicle-mediated transport"/>
    <property type="evidence" value="ECO:0007669"/>
    <property type="project" value="TreeGrafter"/>
</dbReference>
<dbReference type="EMBL" id="JABXXO010000012">
    <property type="protein sequence ID" value="KAF7762178.1"/>
    <property type="molecule type" value="Genomic_DNA"/>
</dbReference>
<feature type="coiled-coil region" evidence="11">
    <location>
        <begin position="579"/>
        <end position="606"/>
    </location>
</feature>
<comment type="subcellular location">
    <subcellularLocation>
        <location evidence="2">Cytoplasmic vesicle</location>
        <location evidence="2">COPI-coated vesicle membrane</location>
        <topology evidence="2">Peripheral membrane protein</topology>
        <orientation evidence="2">Cytoplasmic side</orientation>
    </subcellularLocation>
    <subcellularLocation>
        <location evidence="1">Golgi apparatus membrane</location>
        <topology evidence="1">Peripheral membrane protein</topology>
        <orientation evidence="1">Cytoplasmic side</orientation>
    </subcellularLocation>
</comment>
<evidence type="ECO:0000256" key="7">
    <source>
        <dbReference type="ARBA" id="ARBA00022927"/>
    </source>
</evidence>
<evidence type="ECO:0000259" key="14">
    <source>
        <dbReference type="Pfam" id="PF07718"/>
    </source>
</evidence>
<dbReference type="PANTHER" id="PTHR10635:SF0">
    <property type="entry name" value="COATOMER SUBUNIT BETA"/>
    <property type="match status" value="1"/>
</dbReference>
<dbReference type="GO" id="GO:0030126">
    <property type="term" value="C:COPI vesicle coat"/>
    <property type="evidence" value="ECO:0007669"/>
    <property type="project" value="InterPro"/>
</dbReference>
<proteinExistence type="predicted"/>
<keyword evidence="11" id="KW-0175">Coiled coil</keyword>
<dbReference type="InterPro" id="IPR011989">
    <property type="entry name" value="ARM-like"/>
</dbReference>
<evidence type="ECO:0000259" key="15">
    <source>
        <dbReference type="Pfam" id="PF14806"/>
    </source>
</evidence>
<dbReference type="Pfam" id="PF01602">
    <property type="entry name" value="Adaptin_N"/>
    <property type="match status" value="1"/>
</dbReference>
<dbReference type="Gene3D" id="1.25.10.10">
    <property type="entry name" value="Leucine-rich Repeat Variant"/>
    <property type="match status" value="1"/>
</dbReference>
<protein>
    <recommendedName>
        <fullName evidence="18">Coatomer subunit beta</fullName>
    </recommendedName>
</protein>
<sequence>MSSSGKIIIRPRVPKRSNAASARRAASEADSEALASVKEEFETENDQMDADDEDDNSHDGSNQPMDFDDRVDERNTEEGAPPTPARRARGRPKGSTGIQAKTSGTSTPRGRPKGTARAKGKGKAAGVGPGLTIRLKAPKGEDEDDSADEDAAEVEAPTPAAAELEEEAPAKEPPTKDPPPKEPPAKEAPMGGGKPFRKIADKVYIIDGDEFVTDDDPKGDEKIDKWGNLLGGRKFKASTFILPNRHPQRQYMLAIDAARTSGFRDSLYYFRRNPLAFKLNGTQPEKDYLISEGKLGSHLRTRSVTLVTARSVFKLHGSKTIIDGKWVTDDYYEEKVLAEITAKGLKAGDPVGELPDPNAPAHPPPDTNLANSTFASSSNVNVAGGGGIYRAGGPTTIFGGSGWGPFSDGPLNAVRKSLLSRDGVTEENWMWMMAGRANEADEEWARLRKEGRGKAGLTVGGVVMGGKGSAWLRPDPIPKDTTEKKPLLGEQDNSNTAGADTTAVKVKAGTKRKAAEISALGVYEPHTNMILYHSATQPTRATWQLLPNSKPRVLGGTRSGNGAWGMAWVDTVMQLPDEDEEARTEKEKEKEERERYVREAEEMFGQGASSTTGGRNVSTTLRDRIHLPRRYRYIFSSGLLRKHVDKESALIFPRHHFIWSTSPMASSDPSCHTVVFESSSDYPSSQELRSALEKGSDEVKLETLRKIIVSTINGNHQPTLIMPIIQYVMPSRNKQLKKLLHFYWEVCPKYDENGKLKQEMILVVNAIRNDLQHPNEYIRGATLRFLQKIAKDTELLEPLVPTCRSCLEHRHSYVRKNAVFAVYSIYREFEHLIPDAPELMHTFLIAETDSTCKRNAFVFLSHCSMPKAVEYVLSVYDSIPSLDEALQMSIIEVIRLDCKSDSANRARWIRCILELLNTPSHAVKYEAATTLTNLTQASAAVKAAASCLINLVVKESDNNVKLIVLDGIEHLRSKHGHVLDELIMDLLQVLSSADMEVRRKAMSIVLSMTSSRNVEEVVLFLKKQLQKTQEADFEKAPEYRQLLIQSIHVTAIKFSEVAASVVHALMEFLGDTNNPSALDVVAFVREVVEKFPPLRASICEKLISTLSEIKSGKVFRGILWILGEYVETLPIISDAMLEIRRVLGEIPILASEQKLLDEAGGNFSGGDEILDEEGGESKEKEKVAAAKPKVLADGTYATETAFTSGAVARLEAVKSASKPPLRTLILGGDFFTASVLASALTKLVIRFVDLSEDTTASNALKAEAMLIMTSVIRVGQSKFVTIQIDEDSNERIMNCIQSLSELDVDADRKVVKEMFLDDTKRAFEKMLGAQEKRAAEKKESESKKATIVQVDDLLTFRQFSKKMTDDGIDYDEDVGRATGAAEIQEDFMSNLSHITQLTGFSDPIYAEALVKMHGFDILLDVLLVNQSANTLQNLCLDFATLGDLKIVERPSVYTIAPHGFQSIKATIKVSSTETGVIFGSILWEGPNLSEQCVILNDIHIDIMDYIKPAYCNEAQFRSMWTEFEWENRVNVSSPLSDPREYLKQVMKVTNMSCLTPEGALSGDCDFLSANMYARSLFGEDALANLSIERTEGGEITGHVRIRSKTQGIALSLGDKITMAQKDNKPLTV</sequence>
<evidence type="ECO:0000256" key="11">
    <source>
        <dbReference type="SAM" id="Coils"/>
    </source>
</evidence>
<accession>A0A8H7C4T4</accession>
<dbReference type="GO" id="GO:0000139">
    <property type="term" value="C:Golgi membrane"/>
    <property type="evidence" value="ECO:0007669"/>
    <property type="project" value="UniProtKB-SubCell"/>
</dbReference>
<feature type="compositionally biased region" description="Basic and acidic residues" evidence="12">
    <location>
        <begin position="476"/>
        <end position="487"/>
    </location>
</feature>
<dbReference type="Pfam" id="PF07718">
    <property type="entry name" value="Coatamer_beta_C"/>
    <property type="match status" value="1"/>
</dbReference>
<reference evidence="16 17" key="1">
    <citation type="journal article" name="Sci. Rep.">
        <title>Telomere-to-telomere assembled and centromere annotated genomes of the two main subspecies of the button mushroom Agaricus bisporus reveal especially polymorphic chromosome ends.</title>
        <authorList>
            <person name="Sonnenberg A.S.M."/>
            <person name="Sedaghat-Telgerd N."/>
            <person name="Lavrijssen B."/>
            <person name="Ohm R.A."/>
            <person name="Hendrickx P.M."/>
            <person name="Scholtmeijer K."/>
            <person name="Baars J.J.P."/>
            <person name="van Peer A."/>
        </authorList>
    </citation>
    <scope>NUCLEOTIDE SEQUENCE [LARGE SCALE GENOMIC DNA]</scope>
    <source>
        <strain evidence="16 17">H119_p4</strain>
    </source>
</reference>
<feature type="domain" description="Coatomer beta subunit appendage platform" evidence="15">
    <location>
        <begin position="1490"/>
        <end position="1616"/>
    </location>
</feature>
<comment type="caution">
    <text evidence="16">The sequence shown here is derived from an EMBL/GenBank/DDBJ whole genome shotgun (WGS) entry which is preliminary data.</text>
</comment>
<evidence type="ECO:0000256" key="4">
    <source>
        <dbReference type="ARBA" id="ARBA00022490"/>
    </source>
</evidence>
<evidence type="ECO:0008006" key="18">
    <source>
        <dbReference type="Google" id="ProtNLM"/>
    </source>
</evidence>
<feature type="compositionally biased region" description="Basic residues" evidence="12">
    <location>
        <begin position="110"/>
        <end position="122"/>
    </location>
</feature>
<feature type="region of interest" description="Disordered" evidence="12">
    <location>
        <begin position="1"/>
        <end position="195"/>
    </location>
</feature>
<keyword evidence="5" id="KW-0677">Repeat</keyword>
<dbReference type="PANTHER" id="PTHR10635">
    <property type="entry name" value="COATOMER SUBUNIT BETA"/>
    <property type="match status" value="1"/>
</dbReference>
<feature type="compositionally biased region" description="Basic and acidic residues" evidence="12">
    <location>
        <begin position="67"/>
        <end position="77"/>
    </location>
</feature>
<evidence type="ECO:0000256" key="1">
    <source>
        <dbReference type="ARBA" id="ARBA00004255"/>
    </source>
</evidence>
<dbReference type="InterPro" id="IPR016460">
    <property type="entry name" value="COPB1"/>
</dbReference>
<keyword evidence="10" id="KW-0968">Cytoplasmic vesicle</keyword>
<dbReference type="InterPro" id="IPR029446">
    <property type="entry name" value="COPB1_appendage_platform_dom"/>
</dbReference>
<evidence type="ECO:0000313" key="16">
    <source>
        <dbReference type="EMBL" id="KAF7762178.1"/>
    </source>
</evidence>
<dbReference type="Pfam" id="PF14806">
    <property type="entry name" value="Coatomer_b_Cpla"/>
    <property type="match status" value="1"/>
</dbReference>
<dbReference type="SUPFAM" id="SSF48371">
    <property type="entry name" value="ARM repeat"/>
    <property type="match status" value="1"/>
</dbReference>
<feature type="region of interest" description="Disordered" evidence="12">
    <location>
        <begin position="468"/>
        <end position="502"/>
    </location>
</feature>
<evidence type="ECO:0000256" key="12">
    <source>
        <dbReference type="SAM" id="MobiDB-lite"/>
    </source>
</evidence>
<dbReference type="InterPro" id="IPR016024">
    <property type="entry name" value="ARM-type_fold"/>
</dbReference>
<dbReference type="Pfam" id="PF08624">
    <property type="entry name" value="CRC_subunit"/>
    <property type="match status" value="1"/>
</dbReference>
<dbReference type="Proteomes" id="UP000629468">
    <property type="component" value="Unassembled WGS sequence"/>
</dbReference>